<evidence type="ECO:0000313" key="1">
    <source>
        <dbReference type="EnsemblMetazoa" id="ENSAATROPP010195"/>
    </source>
</evidence>
<evidence type="ECO:0000313" key="2">
    <source>
        <dbReference type="Proteomes" id="UP000075880"/>
    </source>
</evidence>
<name>A0AAG5DH50_ANOAO</name>
<accession>A0AAG5DH50</accession>
<dbReference type="EnsemblMetazoa" id="ENSAATROPT011282">
    <property type="protein sequence ID" value="ENSAATROPP010195"/>
    <property type="gene ID" value="ENSAATROPG009184"/>
</dbReference>
<sequence>MTQLPVRLPTLPFVPRSISIDLLYREQAAVWQVWRNEFNTKGHHISRTSDDKSLQPQ</sequence>
<organism evidence="1 2">
    <name type="scientific">Anopheles atroparvus</name>
    <name type="common">European mosquito</name>
    <dbReference type="NCBI Taxonomy" id="41427"/>
    <lineage>
        <taxon>Eukaryota</taxon>
        <taxon>Metazoa</taxon>
        <taxon>Ecdysozoa</taxon>
        <taxon>Arthropoda</taxon>
        <taxon>Hexapoda</taxon>
        <taxon>Insecta</taxon>
        <taxon>Pterygota</taxon>
        <taxon>Neoptera</taxon>
        <taxon>Endopterygota</taxon>
        <taxon>Diptera</taxon>
        <taxon>Nematocera</taxon>
        <taxon>Culicoidea</taxon>
        <taxon>Culicidae</taxon>
        <taxon>Anophelinae</taxon>
        <taxon>Anopheles</taxon>
    </lineage>
</organism>
<protein>
    <submittedName>
        <fullName evidence="1">Uncharacterized protein</fullName>
    </submittedName>
</protein>
<dbReference type="AlphaFoldDB" id="A0AAG5DH50"/>
<proteinExistence type="predicted"/>
<reference evidence="1" key="1">
    <citation type="submission" date="2024-04" db="UniProtKB">
        <authorList>
            <consortium name="EnsemblMetazoa"/>
        </authorList>
    </citation>
    <scope>IDENTIFICATION</scope>
    <source>
        <strain evidence="1">EBRO</strain>
    </source>
</reference>
<dbReference type="Proteomes" id="UP000075880">
    <property type="component" value="Unassembled WGS sequence"/>
</dbReference>
<keyword evidence="2" id="KW-1185">Reference proteome</keyword>